<proteinExistence type="predicted"/>
<sequence>MAAGAHAASGPQLAHPSGLPCASPEAVGTREQWQPVKRGPRRKGVAVVGQSALASGHLSPDPAHGAKALGTRHSRSSFLSPLAGTILVHFSFTGQHTLPGPCSWPQSRLCPCHGFSVGHEWAYRHTGNRPSHCVPVSSEGCQALDWPWKTRPGQIENSESYKARCHLSSHHRVSYGQIMPFSRPKQNKSQTKTAEISVKKTSAS</sequence>
<feature type="compositionally biased region" description="Polar residues" evidence="1">
    <location>
        <begin position="187"/>
        <end position="204"/>
    </location>
</feature>
<gene>
    <name evidence="2" type="ORF">DUI87_29124</name>
</gene>
<evidence type="ECO:0000313" key="3">
    <source>
        <dbReference type="Proteomes" id="UP000269221"/>
    </source>
</evidence>
<feature type="region of interest" description="Disordered" evidence="1">
    <location>
        <begin position="1"/>
        <end position="44"/>
    </location>
</feature>
<name>A0A3M0JHS9_HIRRU</name>
<evidence type="ECO:0000256" key="1">
    <source>
        <dbReference type="SAM" id="MobiDB-lite"/>
    </source>
</evidence>
<reference evidence="2 3" key="1">
    <citation type="submission" date="2018-07" db="EMBL/GenBank/DDBJ databases">
        <title>A high quality draft genome assembly of the barn swallow (H. rustica rustica).</title>
        <authorList>
            <person name="Formenti G."/>
            <person name="Chiara M."/>
            <person name="Poveda L."/>
            <person name="Francoijs K.-J."/>
            <person name="Bonisoli-Alquati A."/>
            <person name="Canova L."/>
            <person name="Gianfranceschi L."/>
            <person name="Horner D.S."/>
            <person name="Saino N."/>
        </authorList>
    </citation>
    <scope>NUCLEOTIDE SEQUENCE [LARGE SCALE GENOMIC DNA]</scope>
    <source>
        <strain evidence="2">Chelidonia</strain>
        <tissue evidence="2">Blood</tissue>
    </source>
</reference>
<keyword evidence="3" id="KW-1185">Reference proteome</keyword>
<protein>
    <submittedName>
        <fullName evidence="2">Uncharacterized protein</fullName>
    </submittedName>
</protein>
<feature type="region of interest" description="Disordered" evidence="1">
    <location>
        <begin position="181"/>
        <end position="204"/>
    </location>
</feature>
<dbReference type="OrthoDB" id="10507801at2759"/>
<organism evidence="2 3">
    <name type="scientific">Hirundo rustica rustica</name>
    <dbReference type="NCBI Taxonomy" id="333673"/>
    <lineage>
        <taxon>Eukaryota</taxon>
        <taxon>Metazoa</taxon>
        <taxon>Chordata</taxon>
        <taxon>Craniata</taxon>
        <taxon>Vertebrata</taxon>
        <taxon>Euteleostomi</taxon>
        <taxon>Archelosauria</taxon>
        <taxon>Archosauria</taxon>
        <taxon>Dinosauria</taxon>
        <taxon>Saurischia</taxon>
        <taxon>Theropoda</taxon>
        <taxon>Coelurosauria</taxon>
        <taxon>Aves</taxon>
        <taxon>Neognathae</taxon>
        <taxon>Neoaves</taxon>
        <taxon>Telluraves</taxon>
        <taxon>Australaves</taxon>
        <taxon>Passeriformes</taxon>
        <taxon>Sylvioidea</taxon>
        <taxon>Hirundinidae</taxon>
        <taxon>Hirundo</taxon>
    </lineage>
</organism>
<comment type="caution">
    <text evidence="2">The sequence shown here is derived from an EMBL/GenBank/DDBJ whole genome shotgun (WGS) entry which is preliminary data.</text>
</comment>
<dbReference type="Proteomes" id="UP000269221">
    <property type="component" value="Unassembled WGS sequence"/>
</dbReference>
<dbReference type="AlphaFoldDB" id="A0A3M0JHS9"/>
<evidence type="ECO:0000313" key="2">
    <source>
        <dbReference type="EMBL" id="RMB94316.1"/>
    </source>
</evidence>
<dbReference type="EMBL" id="QRBI01000197">
    <property type="protein sequence ID" value="RMB94316.1"/>
    <property type="molecule type" value="Genomic_DNA"/>
</dbReference>
<accession>A0A3M0JHS9</accession>